<gene>
    <name evidence="2" type="ORF">MYCTH_2298333</name>
</gene>
<dbReference type="InParanoid" id="G2Q1L5"/>
<dbReference type="OrthoDB" id="5132222at2759"/>
<dbReference type="VEuPathDB" id="FungiDB:MYCTH_2298333"/>
<dbReference type="OMA" id="IIPARMH"/>
<dbReference type="GeneID" id="11508021"/>
<dbReference type="KEGG" id="mtm:MYCTH_2298333"/>
<organism evidence="2 3">
    <name type="scientific">Thermothelomyces thermophilus (strain ATCC 42464 / BCRC 31852 / DSM 1799)</name>
    <name type="common">Sporotrichum thermophile</name>
    <dbReference type="NCBI Taxonomy" id="573729"/>
    <lineage>
        <taxon>Eukaryota</taxon>
        <taxon>Fungi</taxon>
        <taxon>Dikarya</taxon>
        <taxon>Ascomycota</taxon>
        <taxon>Pezizomycotina</taxon>
        <taxon>Sordariomycetes</taxon>
        <taxon>Sordariomycetidae</taxon>
        <taxon>Sordariales</taxon>
        <taxon>Chaetomiaceae</taxon>
        <taxon>Thermothelomyces</taxon>
    </lineage>
</organism>
<name>G2Q1L5_THET4</name>
<accession>G2Q1L5</accession>
<dbReference type="InterPro" id="IPR013087">
    <property type="entry name" value="Znf_C2H2_type"/>
</dbReference>
<evidence type="ECO:0000259" key="1">
    <source>
        <dbReference type="PROSITE" id="PS00028"/>
    </source>
</evidence>
<dbReference type="AlphaFoldDB" id="G2Q1L5"/>
<dbReference type="Proteomes" id="UP000007322">
    <property type="component" value="Chromosome 1"/>
</dbReference>
<dbReference type="PROSITE" id="PS00028">
    <property type="entry name" value="ZINC_FINGER_C2H2_1"/>
    <property type="match status" value="1"/>
</dbReference>
<dbReference type="STRING" id="573729.G2Q1L5"/>
<evidence type="ECO:0000313" key="2">
    <source>
        <dbReference type="EMBL" id="AEO55006.1"/>
    </source>
</evidence>
<sequence>MGLTTILRGFKVPIAVLDRFLVSNGVEETYGIPPSLLRIPGSSVPPLDAQATFLRAKLAAAGDANSTARIFIPQTQGQARSSYGYVAYAYVMIFSQRRIDLAAELPDQAPPGFAELRREILACAEEGEQALLQVAGMHGGEGEDDASLLYIVLTDEREFPFSRPFMRESDLRCDYCAAVFDCWFDLQNHRSDAHGVKVLNLLPDDF</sequence>
<reference evidence="2 3" key="1">
    <citation type="journal article" date="2011" name="Nat. Biotechnol.">
        <title>Comparative genomic analysis of the thermophilic biomass-degrading fungi Myceliophthora thermophila and Thielavia terrestris.</title>
        <authorList>
            <person name="Berka R.M."/>
            <person name="Grigoriev I.V."/>
            <person name="Otillar R."/>
            <person name="Salamov A."/>
            <person name="Grimwood J."/>
            <person name="Reid I."/>
            <person name="Ishmael N."/>
            <person name="John T."/>
            <person name="Darmond C."/>
            <person name="Moisan M.-C."/>
            <person name="Henrissat B."/>
            <person name="Coutinho P.M."/>
            <person name="Lombard V."/>
            <person name="Natvig D.O."/>
            <person name="Lindquist E."/>
            <person name="Schmutz J."/>
            <person name="Lucas S."/>
            <person name="Harris P."/>
            <person name="Powlowski J."/>
            <person name="Bellemare A."/>
            <person name="Taylor D."/>
            <person name="Butler G."/>
            <person name="de Vries R.P."/>
            <person name="Allijn I.E."/>
            <person name="van den Brink J."/>
            <person name="Ushinsky S."/>
            <person name="Storms R."/>
            <person name="Powell A.J."/>
            <person name="Paulsen I.T."/>
            <person name="Elbourne L.D.H."/>
            <person name="Baker S.E."/>
            <person name="Magnuson J."/>
            <person name="LaBoissiere S."/>
            <person name="Clutterbuck A.J."/>
            <person name="Martinez D."/>
            <person name="Wogulis M."/>
            <person name="de Leon A.L."/>
            <person name="Rey M.W."/>
            <person name="Tsang A."/>
        </authorList>
    </citation>
    <scope>NUCLEOTIDE SEQUENCE [LARGE SCALE GENOMIC DNA]</scope>
    <source>
        <strain evidence="3">ATCC 42464 / BCRC 31852 / DSM 1799</strain>
    </source>
</reference>
<evidence type="ECO:0000313" key="3">
    <source>
        <dbReference type="Proteomes" id="UP000007322"/>
    </source>
</evidence>
<keyword evidence="3" id="KW-1185">Reference proteome</keyword>
<dbReference type="eggNOG" id="ENOG502SJDB">
    <property type="taxonomic scope" value="Eukaryota"/>
</dbReference>
<feature type="domain" description="C2H2-type" evidence="1">
    <location>
        <begin position="173"/>
        <end position="194"/>
    </location>
</feature>
<dbReference type="EMBL" id="CP003002">
    <property type="protein sequence ID" value="AEO55006.1"/>
    <property type="molecule type" value="Genomic_DNA"/>
</dbReference>
<dbReference type="RefSeq" id="XP_003660251.1">
    <property type="nucleotide sequence ID" value="XM_003660203.1"/>
</dbReference>
<dbReference type="HOGENOM" id="CLU_129962_0_0_1"/>
<protein>
    <recommendedName>
        <fullName evidence="1">C2H2-type domain-containing protein</fullName>
    </recommendedName>
</protein>
<proteinExistence type="predicted"/>